<dbReference type="EMBL" id="BSPC01000013">
    <property type="protein sequence ID" value="GLS18486.1"/>
    <property type="molecule type" value="Genomic_DNA"/>
</dbReference>
<feature type="compositionally biased region" description="Low complexity" evidence="1">
    <location>
        <begin position="29"/>
        <end position="47"/>
    </location>
</feature>
<accession>A0ABQ6CJU1</accession>
<feature type="compositionally biased region" description="Polar residues" evidence="1">
    <location>
        <begin position="74"/>
        <end position="87"/>
    </location>
</feature>
<reference evidence="4" key="1">
    <citation type="journal article" date="2019" name="Int. J. Syst. Evol. Microbiol.">
        <title>The Global Catalogue of Microorganisms (GCM) 10K type strain sequencing project: providing services to taxonomists for standard genome sequencing and annotation.</title>
        <authorList>
            <consortium name="The Broad Institute Genomics Platform"/>
            <consortium name="The Broad Institute Genome Sequencing Center for Infectious Disease"/>
            <person name="Wu L."/>
            <person name="Ma J."/>
        </authorList>
    </citation>
    <scope>NUCLEOTIDE SEQUENCE [LARGE SCALE GENOMIC DNA]</scope>
    <source>
        <strain evidence="4">NBRC 101365</strain>
    </source>
</reference>
<organism evidence="3 4">
    <name type="scientific">Labrys miyagiensis</name>
    <dbReference type="NCBI Taxonomy" id="346912"/>
    <lineage>
        <taxon>Bacteria</taxon>
        <taxon>Pseudomonadati</taxon>
        <taxon>Pseudomonadota</taxon>
        <taxon>Alphaproteobacteria</taxon>
        <taxon>Hyphomicrobiales</taxon>
        <taxon>Xanthobacteraceae</taxon>
        <taxon>Labrys</taxon>
    </lineage>
</organism>
<gene>
    <name evidence="3" type="ORF">GCM10007874_15030</name>
</gene>
<dbReference type="Proteomes" id="UP001156882">
    <property type="component" value="Unassembled WGS sequence"/>
</dbReference>
<keyword evidence="2" id="KW-0732">Signal</keyword>
<evidence type="ECO:0000256" key="2">
    <source>
        <dbReference type="SAM" id="SignalP"/>
    </source>
</evidence>
<feature type="signal peptide" evidence="2">
    <location>
        <begin position="1"/>
        <end position="24"/>
    </location>
</feature>
<evidence type="ECO:0000313" key="4">
    <source>
        <dbReference type="Proteomes" id="UP001156882"/>
    </source>
</evidence>
<sequence>MSRTYLPLIAGVILAIVYAATAPAANVHTVTGTTGQPGQTIGTPDTGNVTPGHASSAPGSAFNPNGNAGMHYAGTQSQNSKNPKSVSQYDVAGFQQFHKPN</sequence>
<dbReference type="RefSeq" id="WP_284311337.1">
    <property type="nucleotide sequence ID" value="NZ_BSPC01000013.1"/>
</dbReference>
<feature type="chain" id="PRO_5046853854" description="Adenylate cyclase" evidence="2">
    <location>
        <begin position="25"/>
        <end position="101"/>
    </location>
</feature>
<evidence type="ECO:0000313" key="3">
    <source>
        <dbReference type="EMBL" id="GLS18486.1"/>
    </source>
</evidence>
<keyword evidence="4" id="KW-1185">Reference proteome</keyword>
<evidence type="ECO:0008006" key="5">
    <source>
        <dbReference type="Google" id="ProtNLM"/>
    </source>
</evidence>
<feature type="region of interest" description="Disordered" evidence="1">
    <location>
        <begin position="29"/>
        <end position="87"/>
    </location>
</feature>
<comment type="caution">
    <text evidence="3">The sequence shown here is derived from an EMBL/GenBank/DDBJ whole genome shotgun (WGS) entry which is preliminary data.</text>
</comment>
<protein>
    <recommendedName>
        <fullName evidence="5">Adenylate cyclase</fullName>
    </recommendedName>
</protein>
<proteinExistence type="predicted"/>
<evidence type="ECO:0000256" key="1">
    <source>
        <dbReference type="SAM" id="MobiDB-lite"/>
    </source>
</evidence>
<name>A0ABQ6CJU1_9HYPH</name>